<evidence type="ECO:0000313" key="2">
    <source>
        <dbReference type="EMBL" id="WMV38135.1"/>
    </source>
</evidence>
<name>A0AAF0ZG94_SOLVR</name>
<sequence length="128" mass="14737">MHMVLNQDKNGHALLYGFWMAFIFEAFDVPVQVWSSQIVKDVVGQVNHMAFPASVRRPDTPLQHLQNQLVERENELAAMTTAHQMEKENWEARVVTLQNELAQERTANIYTVRHLTQLLDTQTPTLAP</sequence>
<evidence type="ECO:0000256" key="1">
    <source>
        <dbReference type="SAM" id="Coils"/>
    </source>
</evidence>
<accession>A0AAF0ZG94</accession>
<organism evidence="2 3">
    <name type="scientific">Solanum verrucosum</name>
    <dbReference type="NCBI Taxonomy" id="315347"/>
    <lineage>
        <taxon>Eukaryota</taxon>
        <taxon>Viridiplantae</taxon>
        <taxon>Streptophyta</taxon>
        <taxon>Embryophyta</taxon>
        <taxon>Tracheophyta</taxon>
        <taxon>Spermatophyta</taxon>
        <taxon>Magnoliopsida</taxon>
        <taxon>eudicotyledons</taxon>
        <taxon>Gunneridae</taxon>
        <taxon>Pentapetalae</taxon>
        <taxon>asterids</taxon>
        <taxon>lamiids</taxon>
        <taxon>Solanales</taxon>
        <taxon>Solanaceae</taxon>
        <taxon>Solanoideae</taxon>
        <taxon>Solaneae</taxon>
        <taxon>Solanum</taxon>
    </lineage>
</organism>
<dbReference type="EMBL" id="CP133618">
    <property type="protein sequence ID" value="WMV38135.1"/>
    <property type="molecule type" value="Genomic_DNA"/>
</dbReference>
<keyword evidence="3" id="KW-1185">Reference proteome</keyword>
<proteinExistence type="predicted"/>
<evidence type="ECO:0000313" key="3">
    <source>
        <dbReference type="Proteomes" id="UP001234989"/>
    </source>
</evidence>
<protein>
    <submittedName>
        <fullName evidence="2">Uncharacterized protein</fullName>
    </submittedName>
</protein>
<gene>
    <name evidence="2" type="ORF">MTR67_031520</name>
</gene>
<dbReference type="AlphaFoldDB" id="A0AAF0ZG94"/>
<reference evidence="2" key="1">
    <citation type="submission" date="2023-08" db="EMBL/GenBank/DDBJ databases">
        <title>A de novo genome assembly of Solanum verrucosum Schlechtendal, a Mexican diploid species geographically isolated from the other diploid A-genome species in potato relatives.</title>
        <authorList>
            <person name="Hosaka K."/>
        </authorList>
    </citation>
    <scope>NUCLEOTIDE SEQUENCE</scope>
    <source>
        <tissue evidence="2">Young leaves</tissue>
    </source>
</reference>
<keyword evidence="1" id="KW-0175">Coiled coil</keyword>
<feature type="coiled-coil region" evidence="1">
    <location>
        <begin position="62"/>
        <end position="107"/>
    </location>
</feature>
<dbReference type="Proteomes" id="UP001234989">
    <property type="component" value="Chromosome 7"/>
</dbReference>